<dbReference type="InterPro" id="IPR036390">
    <property type="entry name" value="WH_DNA-bd_sf"/>
</dbReference>
<accession>A0A6A7Y794</accession>
<dbReference type="Pfam" id="PF00126">
    <property type="entry name" value="HTH_1"/>
    <property type="match status" value="1"/>
</dbReference>
<protein>
    <submittedName>
        <fullName evidence="6">LysR family transcriptional regulator</fullName>
    </submittedName>
</protein>
<dbReference type="Gene3D" id="3.40.190.10">
    <property type="entry name" value="Periplasmic binding protein-like II"/>
    <property type="match status" value="2"/>
</dbReference>
<dbReference type="AlphaFoldDB" id="A0A6A7Y794"/>
<evidence type="ECO:0000256" key="2">
    <source>
        <dbReference type="ARBA" id="ARBA00023015"/>
    </source>
</evidence>
<dbReference type="InterPro" id="IPR000847">
    <property type="entry name" value="LysR_HTH_N"/>
</dbReference>
<sequence length="295" mass="31333">MADVRAPSLNAVRAFVHAGRRLSISAAARELNVTQGAVSRLVQALEDDLGVPLLVRAGRGVAFTPEGEAYHRQVSPALEQIEAASRFVHHAGRSGLLSISAMPTFAMRWLVPRLAAFRDTHPEILVAVTSGDGPVDFVAERADLAIRYGTPPFGGAAFEKLMDEEVGVVSAPALAGPAIRGPADLPRERLLRHATRPGAWAAFFAAHGAAAPEPAQTASFEHFFMLAEAAAAGMGYALVPLFLVGDELARGRLVQAIPQTHRPAGGYYLIVRPGTERLARVGVFTAWLRREAAAG</sequence>
<dbReference type="PRINTS" id="PR00039">
    <property type="entry name" value="HTHLYSR"/>
</dbReference>
<dbReference type="SUPFAM" id="SSF46785">
    <property type="entry name" value="Winged helix' DNA-binding domain"/>
    <property type="match status" value="1"/>
</dbReference>
<evidence type="ECO:0000313" key="7">
    <source>
        <dbReference type="Proteomes" id="UP000332515"/>
    </source>
</evidence>
<dbReference type="PANTHER" id="PTHR30537">
    <property type="entry name" value="HTH-TYPE TRANSCRIPTIONAL REGULATOR"/>
    <property type="match status" value="1"/>
</dbReference>
<comment type="similarity">
    <text evidence="1">Belongs to the LysR transcriptional regulatory family.</text>
</comment>
<dbReference type="InterPro" id="IPR036388">
    <property type="entry name" value="WH-like_DNA-bd_sf"/>
</dbReference>
<keyword evidence="4" id="KW-0804">Transcription</keyword>
<keyword evidence="7" id="KW-1185">Reference proteome</keyword>
<dbReference type="InterPro" id="IPR058163">
    <property type="entry name" value="LysR-type_TF_proteobact-type"/>
</dbReference>
<dbReference type="GO" id="GO:0043565">
    <property type="term" value="F:sequence-specific DNA binding"/>
    <property type="evidence" value="ECO:0007669"/>
    <property type="project" value="TreeGrafter"/>
</dbReference>
<reference evidence="6 7" key="1">
    <citation type="submission" date="2019-09" db="EMBL/GenBank/DDBJ databases">
        <title>Segnochrobactrum spirostomi gen. nov., sp. nov., isolated from the ciliate Spirostomum cf. yagiui and description of a novel family, Segnochrobactraceae fam. nov. within the order Rhizobiales of the class Alphaproteobacteria.</title>
        <authorList>
            <person name="Akter S."/>
            <person name="Shazib S.U.A."/>
            <person name="Shin M.K."/>
        </authorList>
    </citation>
    <scope>NUCLEOTIDE SEQUENCE [LARGE SCALE GENOMIC DNA]</scope>
    <source>
        <strain evidence="6 7">Sp-1</strain>
    </source>
</reference>
<comment type="caution">
    <text evidence="6">The sequence shown here is derived from an EMBL/GenBank/DDBJ whole genome shotgun (WGS) entry which is preliminary data.</text>
</comment>
<dbReference type="EMBL" id="VWNA01000001">
    <property type="protein sequence ID" value="MQT13532.1"/>
    <property type="molecule type" value="Genomic_DNA"/>
</dbReference>
<dbReference type="RefSeq" id="WP_208948325.1">
    <property type="nucleotide sequence ID" value="NZ_VWNA01000001.1"/>
</dbReference>
<dbReference type="FunFam" id="1.10.10.10:FF:000001">
    <property type="entry name" value="LysR family transcriptional regulator"/>
    <property type="match status" value="1"/>
</dbReference>
<keyword evidence="2" id="KW-0805">Transcription regulation</keyword>
<keyword evidence="3" id="KW-0238">DNA-binding</keyword>
<evidence type="ECO:0000259" key="5">
    <source>
        <dbReference type="PROSITE" id="PS50931"/>
    </source>
</evidence>
<gene>
    <name evidence="6" type="ORF">F0357_12965</name>
</gene>
<organism evidence="6 7">
    <name type="scientific">Segnochrobactrum spirostomi</name>
    <dbReference type="NCBI Taxonomy" id="2608987"/>
    <lineage>
        <taxon>Bacteria</taxon>
        <taxon>Pseudomonadati</taxon>
        <taxon>Pseudomonadota</taxon>
        <taxon>Alphaproteobacteria</taxon>
        <taxon>Hyphomicrobiales</taxon>
        <taxon>Segnochrobactraceae</taxon>
        <taxon>Segnochrobactrum</taxon>
    </lineage>
</organism>
<dbReference type="InterPro" id="IPR005119">
    <property type="entry name" value="LysR_subst-bd"/>
</dbReference>
<dbReference type="PROSITE" id="PS50931">
    <property type="entry name" value="HTH_LYSR"/>
    <property type="match status" value="1"/>
</dbReference>
<name>A0A6A7Y794_9HYPH</name>
<dbReference type="Gene3D" id="1.10.10.10">
    <property type="entry name" value="Winged helix-like DNA-binding domain superfamily/Winged helix DNA-binding domain"/>
    <property type="match status" value="1"/>
</dbReference>
<dbReference type="SUPFAM" id="SSF53850">
    <property type="entry name" value="Periplasmic binding protein-like II"/>
    <property type="match status" value="1"/>
</dbReference>
<dbReference type="GO" id="GO:0006351">
    <property type="term" value="P:DNA-templated transcription"/>
    <property type="evidence" value="ECO:0007669"/>
    <property type="project" value="TreeGrafter"/>
</dbReference>
<dbReference type="GO" id="GO:0003700">
    <property type="term" value="F:DNA-binding transcription factor activity"/>
    <property type="evidence" value="ECO:0007669"/>
    <property type="project" value="InterPro"/>
</dbReference>
<evidence type="ECO:0000256" key="3">
    <source>
        <dbReference type="ARBA" id="ARBA00023125"/>
    </source>
</evidence>
<dbReference type="Proteomes" id="UP000332515">
    <property type="component" value="Unassembled WGS sequence"/>
</dbReference>
<evidence type="ECO:0000256" key="4">
    <source>
        <dbReference type="ARBA" id="ARBA00023163"/>
    </source>
</evidence>
<dbReference type="PANTHER" id="PTHR30537:SF74">
    <property type="entry name" value="HTH-TYPE TRANSCRIPTIONAL REGULATOR TRPI"/>
    <property type="match status" value="1"/>
</dbReference>
<proteinExistence type="inferred from homology"/>
<dbReference type="Pfam" id="PF03466">
    <property type="entry name" value="LysR_substrate"/>
    <property type="match status" value="1"/>
</dbReference>
<dbReference type="CDD" id="cd08432">
    <property type="entry name" value="PBP2_GcdR_TrpI_HvrB_AmpR_like"/>
    <property type="match status" value="1"/>
</dbReference>
<feature type="domain" description="HTH lysR-type" evidence="5">
    <location>
        <begin position="7"/>
        <end position="64"/>
    </location>
</feature>
<evidence type="ECO:0000256" key="1">
    <source>
        <dbReference type="ARBA" id="ARBA00009437"/>
    </source>
</evidence>
<evidence type="ECO:0000313" key="6">
    <source>
        <dbReference type="EMBL" id="MQT13532.1"/>
    </source>
</evidence>